<dbReference type="STRING" id="126957.T1IHW6"/>
<dbReference type="GO" id="GO:0045087">
    <property type="term" value="P:innate immune response"/>
    <property type="evidence" value="ECO:0007669"/>
    <property type="project" value="TreeGrafter"/>
</dbReference>
<dbReference type="EMBL" id="JH430028">
    <property type="status" value="NOT_ANNOTATED_CDS"/>
    <property type="molecule type" value="Genomic_DNA"/>
</dbReference>
<dbReference type="SMART" id="SM01284">
    <property type="entry name" value="ECSIT_Cterm"/>
    <property type="match status" value="1"/>
</dbReference>
<dbReference type="AlphaFoldDB" id="T1IHW6"/>
<reference evidence="2" key="2">
    <citation type="submission" date="2015-02" db="UniProtKB">
        <authorList>
            <consortium name="EnsemblMetazoa"/>
        </authorList>
    </citation>
    <scope>IDENTIFICATION</scope>
</reference>
<dbReference type="HOGENOM" id="CLU_1588533_0_0_1"/>
<dbReference type="Proteomes" id="UP000014500">
    <property type="component" value="Unassembled WGS sequence"/>
</dbReference>
<feature type="domain" description="ECSIT C-terminal" evidence="1">
    <location>
        <begin position="1"/>
        <end position="95"/>
    </location>
</feature>
<dbReference type="GO" id="GO:0007178">
    <property type="term" value="P:cell surface receptor protein serine/threonine kinase signaling pathway"/>
    <property type="evidence" value="ECO:0007669"/>
    <property type="project" value="TreeGrafter"/>
</dbReference>
<evidence type="ECO:0000259" key="1">
    <source>
        <dbReference type="SMART" id="SM01284"/>
    </source>
</evidence>
<evidence type="ECO:0000313" key="2">
    <source>
        <dbReference type="EnsemblMetazoa" id="SMAR000444-PA"/>
    </source>
</evidence>
<name>T1IHW6_STRMM</name>
<sequence length="168" mass="18889">MINYFILRADAKPAPTFITKEELDDVSDIPVFWGTEEPKPAGLCVIPSVHEQDDGTILAMCATGTSSRDSVLSWIRFLQNENPRLAKIPILLKLRAPSTDLVIKEDKDAESKPKWKPAVNQDPEWITFNGIRVRIQDGRQHGTHDDQDQAFGPDNCLSLDFVFSRLSV</sequence>
<dbReference type="PANTHER" id="PTHR13113:SF1">
    <property type="entry name" value="EVOLUTIONARILY CONSERVED SIGNALING INTERMEDIATE IN TOLL PATHWAY, MITOCHONDRIAL"/>
    <property type="match status" value="1"/>
</dbReference>
<dbReference type="EnsemblMetazoa" id="SMAR000444-RA">
    <property type="protein sequence ID" value="SMAR000444-PA"/>
    <property type="gene ID" value="SMAR000444"/>
</dbReference>
<dbReference type="PANTHER" id="PTHR13113">
    <property type="entry name" value="ECSIT EVOLUTIONARILY CONSERVED SIGNALING INTERMEDIATE IN TOLL PATHWAYS"/>
    <property type="match status" value="1"/>
</dbReference>
<organism evidence="2 3">
    <name type="scientific">Strigamia maritima</name>
    <name type="common">European centipede</name>
    <name type="synonym">Geophilus maritimus</name>
    <dbReference type="NCBI Taxonomy" id="126957"/>
    <lineage>
        <taxon>Eukaryota</taxon>
        <taxon>Metazoa</taxon>
        <taxon>Ecdysozoa</taxon>
        <taxon>Arthropoda</taxon>
        <taxon>Myriapoda</taxon>
        <taxon>Chilopoda</taxon>
        <taxon>Pleurostigmophora</taxon>
        <taxon>Geophilomorpha</taxon>
        <taxon>Linotaeniidae</taxon>
        <taxon>Strigamia</taxon>
    </lineage>
</organism>
<protein>
    <recommendedName>
        <fullName evidence="1">ECSIT C-terminal domain-containing protein</fullName>
    </recommendedName>
</protein>
<dbReference type="InterPro" id="IPR029342">
    <property type="entry name" value="ECIST_C"/>
</dbReference>
<reference evidence="3" key="1">
    <citation type="submission" date="2011-05" db="EMBL/GenBank/DDBJ databases">
        <authorList>
            <person name="Richards S.R."/>
            <person name="Qu J."/>
            <person name="Jiang H."/>
            <person name="Jhangiani S.N."/>
            <person name="Agravi P."/>
            <person name="Goodspeed R."/>
            <person name="Gross S."/>
            <person name="Mandapat C."/>
            <person name="Jackson L."/>
            <person name="Mathew T."/>
            <person name="Pu L."/>
            <person name="Thornton R."/>
            <person name="Saada N."/>
            <person name="Wilczek-Boney K.B."/>
            <person name="Lee S."/>
            <person name="Kovar C."/>
            <person name="Wu Y."/>
            <person name="Scherer S.E."/>
            <person name="Worley K.C."/>
            <person name="Muzny D.M."/>
            <person name="Gibbs R."/>
        </authorList>
    </citation>
    <scope>NUCLEOTIDE SEQUENCE</scope>
    <source>
        <strain evidence="3">Brora</strain>
    </source>
</reference>
<dbReference type="GO" id="GO:0005739">
    <property type="term" value="C:mitochondrion"/>
    <property type="evidence" value="ECO:0007669"/>
    <property type="project" value="TreeGrafter"/>
</dbReference>
<keyword evidence="3" id="KW-1185">Reference proteome</keyword>
<dbReference type="eggNOG" id="KOG3941">
    <property type="taxonomic scope" value="Eukaryota"/>
</dbReference>
<dbReference type="Pfam" id="PF14784">
    <property type="entry name" value="ECSIT_C"/>
    <property type="match status" value="1"/>
</dbReference>
<dbReference type="InterPro" id="IPR010418">
    <property type="entry name" value="ECSIT"/>
</dbReference>
<dbReference type="PhylomeDB" id="T1IHW6"/>
<proteinExistence type="predicted"/>
<evidence type="ECO:0000313" key="3">
    <source>
        <dbReference type="Proteomes" id="UP000014500"/>
    </source>
</evidence>
<accession>T1IHW6</accession>